<evidence type="ECO:0000256" key="1">
    <source>
        <dbReference type="SAM" id="Phobius"/>
    </source>
</evidence>
<sequence length="47" mass="5838">MFRRFNNLWVLVTLIYRNLLVVGVYYYLFLPYLSYFRVSLCIYMTTV</sequence>
<proteinExistence type="predicted"/>
<protein>
    <submittedName>
        <fullName evidence="2">Uncharacterized protein</fullName>
    </submittedName>
</protein>
<reference evidence="2" key="1">
    <citation type="submission" date="2018-02" db="EMBL/GenBank/DDBJ databases">
        <title>Rhizophora mucronata_Transcriptome.</title>
        <authorList>
            <person name="Meera S.P."/>
            <person name="Sreeshan A."/>
            <person name="Augustine A."/>
        </authorList>
    </citation>
    <scope>NUCLEOTIDE SEQUENCE</scope>
    <source>
        <tissue evidence="2">Leaf</tissue>
    </source>
</reference>
<organism evidence="2">
    <name type="scientific">Rhizophora mucronata</name>
    <name type="common">Asiatic mangrove</name>
    <dbReference type="NCBI Taxonomy" id="61149"/>
    <lineage>
        <taxon>Eukaryota</taxon>
        <taxon>Viridiplantae</taxon>
        <taxon>Streptophyta</taxon>
        <taxon>Embryophyta</taxon>
        <taxon>Tracheophyta</taxon>
        <taxon>Spermatophyta</taxon>
        <taxon>Magnoliopsida</taxon>
        <taxon>eudicotyledons</taxon>
        <taxon>Gunneridae</taxon>
        <taxon>Pentapetalae</taxon>
        <taxon>rosids</taxon>
        <taxon>fabids</taxon>
        <taxon>Malpighiales</taxon>
        <taxon>Rhizophoraceae</taxon>
        <taxon>Rhizophora</taxon>
    </lineage>
</organism>
<dbReference type="EMBL" id="GGEC01012966">
    <property type="protein sequence ID" value="MBW93449.1"/>
    <property type="molecule type" value="Transcribed_RNA"/>
</dbReference>
<keyword evidence="1" id="KW-0812">Transmembrane</keyword>
<evidence type="ECO:0000313" key="2">
    <source>
        <dbReference type="EMBL" id="MBW93449.1"/>
    </source>
</evidence>
<name>A0A2P2JJ01_RHIMU</name>
<feature type="transmembrane region" description="Helical" evidence="1">
    <location>
        <begin position="7"/>
        <end position="28"/>
    </location>
</feature>
<accession>A0A2P2JJ01</accession>
<keyword evidence="1" id="KW-0472">Membrane</keyword>
<keyword evidence="1" id="KW-1133">Transmembrane helix</keyword>
<dbReference type="AlphaFoldDB" id="A0A2P2JJ01"/>